<keyword evidence="4" id="KW-0408">Iron</keyword>
<dbReference type="PANTHER" id="PTHR10694">
    <property type="entry name" value="LYSINE-SPECIFIC DEMETHYLASE"/>
    <property type="match status" value="1"/>
</dbReference>
<comment type="cofactor">
    <cofactor evidence="1">
        <name>Fe(2+)</name>
        <dbReference type="ChEBI" id="CHEBI:29033"/>
    </cofactor>
</comment>
<dbReference type="GO" id="GO:0005634">
    <property type="term" value="C:nucleus"/>
    <property type="evidence" value="ECO:0007669"/>
    <property type="project" value="TreeGrafter"/>
</dbReference>
<evidence type="ECO:0000256" key="7">
    <source>
        <dbReference type="ARBA" id="ARBA00023242"/>
    </source>
</evidence>
<dbReference type="GO" id="GO:0016491">
    <property type="term" value="F:oxidoreductase activity"/>
    <property type="evidence" value="ECO:0007669"/>
    <property type="project" value="UniProtKB-KW"/>
</dbReference>
<dbReference type="PROSITE" id="PS51184">
    <property type="entry name" value="JMJC"/>
    <property type="match status" value="1"/>
</dbReference>
<keyword evidence="2" id="KW-0479">Metal-binding</keyword>
<keyword evidence="3" id="KW-0560">Oxidoreductase</keyword>
<dbReference type="GO" id="GO:0046872">
    <property type="term" value="F:metal ion binding"/>
    <property type="evidence" value="ECO:0007669"/>
    <property type="project" value="UniProtKB-KW"/>
</dbReference>
<dbReference type="SUPFAM" id="SSF51197">
    <property type="entry name" value="Clavaminate synthase-like"/>
    <property type="match status" value="1"/>
</dbReference>
<accession>A0A8S0T606</accession>
<gene>
    <name evidence="10" type="ORF">OLEA9_A012337</name>
</gene>
<comment type="caution">
    <text evidence="10">The sequence shown here is derived from an EMBL/GenBank/DDBJ whole genome shotgun (WGS) entry which is preliminary data.</text>
</comment>
<evidence type="ECO:0000259" key="9">
    <source>
        <dbReference type="PROSITE" id="PS51184"/>
    </source>
</evidence>
<evidence type="ECO:0000313" key="10">
    <source>
        <dbReference type="EMBL" id="CAA2999298.1"/>
    </source>
</evidence>
<sequence length="551" mass="63555">MCVEILIPFSCTKEIAECPVYHPSKEEFEDPLVYVQKIAAEASKYGICKIVPPLISSIPAGVVLMNEKRGFKFTTKLQPLRLAQWDNDDKIFFFIKERYYTIREFEKMANKAASRRYCTSGCLPSKYLEREFWSEMLHGKKGTVEYGINVDGSAFSCSPEDPLSTSKWNLKTLPKLPRSALRLLGTAIQGVSEPMLYIGMLFSMFAWHVEDQYLYSINYHHCGAPKTWYGVPSFAALQLEKIVQNCIYKNEILPLEGEDGAFDILAEKTTMFPPNILLQHTVPVYKSVQMPGEFVITFPRAYHSGFSHGFNCGEAVNFAVGDWFPFGAEASTRYAKLGRIPIIPYEELLCKEAMLLFKSSSHQHNLPSDSLSLRCMKISFVCLLRSHHLARWCLKRATKSATICPKSQGTIYCFLCKRECYVAHLVCKCYDDPVCLFHEREVLNCKCGTSCRIYLRDDILEMEAAAKMFEREEEIHRKVELQLECEPYLWMQNIISSTKQKYIPYCERLSGLNEDNHKGRNAKVKGNRKRRRNQRKWLRTMIESKLEQERA</sequence>
<dbReference type="Gramene" id="OE9A012337T1">
    <property type="protein sequence ID" value="OE9A012337C1"/>
    <property type="gene ID" value="OE9A012337"/>
</dbReference>
<evidence type="ECO:0000256" key="1">
    <source>
        <dbReference type="ARBA" id="ARBA00001954"/>
    </source>
</evidence>
<dbReference type="GO" id="GO:0141052">
    <property type="term" value="F:histone H3 demethylase activity"/>
    <property type="evidence" value="ECO:0007669"/>
    <property type="project" value="UniProtKB-ARBA"/>
</dbReference>
<keyword evidence="7" id="KW-0539">Nucleus</keyword>
<protein>
    <submittedName>
        <fullName evidence="10">Lysine-specific demethylase 5D</fullName>
    </submittedName>
</protein>
<evidence type="ECO:0000259" key="8">
    <source>
        <dbReference type="PROSITE" id="PS51183"/>
    </source>
</evidence>
<dbReference type="Pfam" id="PF02373">
    <property type="entry name" value="JmjC"/>
    <property type="match status" value="1"/>
</dbReference>
<dbReference type="SMART" id="SM00558">
    <property type="entry name" value="JmjC"/>
    <property type="match status" value="1"/>
</dbReference>
<dbReference type="Pfam" id="PF02375">
    <property type="entry name" value="JmjN"/>
    <property type="match status" value="1"/>
</dbReference>
<dbReference type="Proteomes" id="UP000594638">
    <property type="component" value="Unassembled WGS sequence"/>
</dbReference>
<dbReference type="Pfam" id="PF02928">
    <property type="entry name" value="zf-C5HC2"/>
    <property type="match status" value="1"/>
</dbReference>
<dbReference type="InterPro" id="IPR003347">
    <property type="entry name" value="JmjC_dom"/>
</dbReference>
<organism evidence="10 11">
    <name type="scientific">Olea europaea subsp. europaea</name>
    <dbReference type="NCBI Taxonomy" id="158383"/>
    <lineage>
        <taxon>Eukaryota</taxon>
        <taxon>Viridiplantae</taxon>
        <taxon>Streptophyta</taxon>
        <taxon>Embryophyta</taxon>
        <taxon>Tracheophyta</taxon>
        <taxon>Spermatophyta</taxon>
        <taxon>Magnoliopsida</taxon>
        <taxon>eudicotyledons</taxon>
        <taxon>Gunneridae</taxon>
        <taxon>Pentapetalae</taxon>
        <taxon>asterids</taxon>
        <taxon>lamiids</taxon>
        <taxon>Lamiales</taxon>
        <taxon>Oleaceae</taxon>
        <taxon>Oleeae</taxon>
        <taxon>Olea</taxon>
    </lineage>
</organism>
<dbReference type="OrthoDB" id="1678912at2759"/>
<reference evidence="10 11" key="1">
    <citation type="submission" date="2019-12" db="EMBL/GenBank/DDBJ databases">
        <authorList>
            <person name="Alioto T."/>
            <person name="Alioto T."/>
            <person name="Gomez Garrido J."/>
        </authorList>
    </citation>
    <scope>NUCLEOTIDE SEQUENCE [LARGE SCALE GENOMIC DNA]</scope>
</reference>
<keyword evidence="11" id="KW-1185">Reference proteome</keyword>
<evidence type="ECO:0000313" key="11">
    <source>
        <dbReference type="Proteomes" id="UP000594638"/>
    </source>
</evidence>
<feature type="domain" description="JmjN" evidence="8">
    <location>
        <begin position="18"/>
        <end position="59"/>
    </location>
</feature>
<keyword evidence="6" id="KW-0804">Transcription</keyword>
<dbReference type="PANTHER" id="PTHR10694:SF121">
    <property type="entry name" value="LYSINE-SPECIFIC DEMETHYLASE JMJ706-LIKE"/>
    <property type="match status" value="1"/>
</dbReference>
<dbReference type="Gene3D" id="2.60.120.650">
    <property type="entry name" value="Cupin"/>
    <property type="match status" value="1"/>
</dbReference>
<dbReference type="InterPro" id="IPR003349">
    <property type="entry name" value="JmjN"/>
</dbReference>
<name>A0A8S0T606_OLEEU</name>
<evidence type="ECO:0000256" key="3">
    <source>
        <dbReference type="ARBA" id="ARBA00023002"/>
    </source>
</evidence>
<dbReference type="SMART" id="SM00545">
    <property type="entry name" value="JmjN"/>
    <property type="match status" value="1"/>
</dbReference>
<evidence type="ECO:0000256" key="5">
    <source>
        <dbReference type="ARBA" id="ARBA00023015"/>
    </source>
</evidence>
<feature type="domain" description="JmjC" evidence="9">
    <location>
        <begin position="162"/>
        <end position="335"/>
    </location>
</feature>
<evidence type="ECO:0000256" key="2">
    <source>
        <dbReference type="ARBA" id="ARBA00022723"/>
    </source>
</evidence>
<dbReference type="InterPro" id="IPR004198">
    <property type="entry name" value="Znf_C5HC2"/>
</dbReference>
<dbReference type="AlphaFoldDB" id="A0A8S0T606"/>
<keyword evidence="5" id="KW-0805">Transcription regulation</keyword>
<dbReference type="EMBL" id="CACTIH010005627">
    <property type="protein sequence ID" value="CAA2999298.1"/>
    <property type="molecule type" value="Genomic_DNA"/>
</dbReference>
<dbReference type="GO" id="GO:0000785">
    <property type="term" value="C:chromatin"/>
    <property type="evidence" value="ECO:0007669"/>
    <property type="project" value="TreeGrafter"/>
</dbReference>
<proteinExistence type="predicted"/>
<dbReference type="GO" id="GO:0040029">
    <property type="term" value="P:epigenetic regulation of gene expression"/>
    <property type="evidence" value="ECO:0007669"/>
    <property type="project" value="UniProtKB-ARBA"/>
</dbReference>
<evidence type="ECO:0000256" key="4">
    <source>
        <dbReference type="ARBA" id="ARBA00023004"/>
    </source>
</evidence>
<evidence type="ECO:0000256" key="6">
    <source>
        <dbReference type="ARBA" id="ARBA00023163"/>
    </source>
</evidence>
<dbReference type="PROSITE" id="PS51183">
    <property type="entry name" value="JMJN"/>
    <property type="match status" value="1"/>
</dbReference>
<dbReference type="FunFam" id="2.60.120.650:FF:000016">
    <property type="entry name" value="Lysine-specific demethylase isoform A"/>
    <property type="match status" value="1"/>
</dbReference>